<dbReference type="InterPro" id="IPR036097">
    <property type="entry name" value="HisK_dim/P_sf"/>
</dbReference>
<evidence type="ECO:0000256" key="14">
    <source>
        <dbReference type="SAM" id="Coils"/>
    </source>
</evidence>
<dbReference type="Pfam" id="PF00512">
    <property type="entry name" value="HisKA"/>
    <property type="match status" value="1"/>
</dbReference>
<dbReference type="Gene3D" id="1.10.287.130">
    <property type="match status" value="1"/>
</dbReference>
<dbReference type="SUPFAM" id="SSF47384">
    <property type="entry name" value="Homodimeric domain of signal transducing histidine kinase"/>
    <property type="match status" value="1"/>
</dbReference>
<dbReference type="Gene3D" id="6.10.340.10">
    <property type="match status" value="1"/>
</dbReference>
<dbReference type="PANTHER" id="PTHR45528:SF1">
    <property type="entry name" value="SENSOR HISTIDINE KINASE CPXA"/>
    <property type="match status" value="1"/>
</dbReference>
<evidence type="ECO:0000259" key="16">
    <source>
        <dbReference type="PROSITE" id="PS50109"/>
    </source>
</evidence>
<dbReference type="SMART" id="SM00304">
    <property type="entry name" value="HAMP"/>
    <property type="match status" value="1"/>
</dbReference>
<evidence type="ECO:0000256" key="8">
    <source>
        <dbReference type="ARBA" id="ARBA00022741"/>
    </source>
</evidence>
<keyword evidence="13 15" id="KW-0472">Membrane</keyword>
<dbReference type="InterPro" id="IPR003660">
    <property type="entry name" value="HAMP_dom"/>
</dbReference>
<evidence type="ECO:0000256" key="6">
    <source>
        <dbReference type="ARBA" id="ARBA00022679"/>
    </source>
</evidence>
<protein>
    <recommendedName>
        <fullName evidence="3">histidine kinase</fullName>
        <ecNumber evidence="3">2.7.13.3</ecNumber>
    </recommendedName>
</protein>
<evidence type="ECO:0000256" key="2">
    <source>
        <dbReference type="ARBA" id="ARBA00004651"/>
    </source>
</evidence>
<feature type="domain" description="HAMP" evidence="17">
    <location>
        <begin position="197"/>
        <end position="249"/>
    </location>
</feature>
<dbReference type="KEGG" id="vgu:HYG85_02745"/>
<dbReference type="SUPFAM" id="SSF55874">
    <property type="entry name" value="ATPase domain of HSP90 chaperone/DNA topoisomerase II/histidine kinase"/>
    <property type="match status" value="1"/>
</dbReference>
<dbReference type="Pfam" id="PF02518">
    <property type="entry name" value="HATPase_c"/>
    <property type="match status" value="1"/>
</dbReference>
<dbReference type="Gene3D" id="3.30.565.10">
    <property type="entry name" value="Histidine kinase-like ATPase, C-terminal domain"/>
    <property type="match status" value="1"/>
</dbReference>
<dbReference type="AlphaFoldDB" id="A0A8J8M7N7"/>
<evidence type="ECO:0000256" key="9">
    <source>
        <dbReference type="ARBA" id="ARBA00022777"/>
    </source>
</evidence>
<keyword evidence="19" id="KW-1185">Reference proteome</keyword>
<keyword evidence="12" id="KW-0902">Two-component regulatory system</keyword>
<dbReference type="GO" id="GO:0005524">
    <property type="term" value="F:ATP binding"/>
    <property type="evidence" value="ECO:0007669"/>
    <property type="project" value="UniProtKB-KW"/>
</dbReference>
<evidence type="ECO:0000256" key="3">
    <source>
        <dbReference type="ARBA" id="ARBA00012438"/>
    </source>
</evidence>
<evidence type="ECO:0000256" key="5">
    <source>
        <dbReference type="ARBA" id="ARBA00022553"/>
    </source>
</evidence>
<evidence type="ECO:0000256" key="10">
    <source>
        <dbReference type="ARBA" id="ARBA00022840"/>
    </source>
</evidence>
<dbReference type="RefSeq" id="WP_212692180.1">
    <property type="nucleotide sequence ID" value="NZ_CP058561.1"/>
</dbReference>
<feature type="transmembrane region" description="Helical" evidence="15">
    <location>
        <begin position="176"/>
        <end position="195"/>
    </location>
</feature>
<evidence type="ECO:0000313" key="18">
    <source>
        <dbReference type="EMBL" id="QUH27889.1"/>
    </source>
</evidence>
<keyword evidence="9" id="KW-0418">Kinase</keyword>
<dbReference type="SUPFAM" id="SSF158472">
    <property type="entry name" value="HAMP domain-like"/>
    <property type="match status" value="1"/>
</dbReference>
<feature type="domain" description="Histidine kinase" evidence="16">
    <location>
        <begin position="278"/>
        <end position="494"/>
    </location>
</feature>
<keyword evidence="8" id="KW-0547">Nucleotide-binding</keyword>
<gene>
    <name evidence="18" type="ORF">HYG85_02745</name>
</gene>
<keyword evidence="10" id="KW-0067">ATP-binding</keyword>
<dbReference type="SMART" id="SM00387">
    <property type="entry name" value="HATPase_c"/>
    <property type="match status" value="1"/>
</dbReference>
<dbReference type="FunFam" id="1.10.287.130:FF:000001">
    <property type="entry name" value="Two-component sensor histidine kinase"/>
    <property type="match status" value="1"/>
</dbReference>
<dbReference type="PROSITE" id="PS50885">
    <property type="entry name" value="HAMP"/>
    <property type="match status" value="1"/>
</dbReference>
<dbReference type="EMBL" id="CP058561">
    <property type="protein sequence ID" value="QUH27889.1"/>
    <property type="molecule type" value="Genomic_DNA"/>
</dbReference>
<dbReference type="Proteomes" id="UP000677305">
    <property type="component" value="Chromosome"/>
</dbReference>
<proteinExistence type="predicted"/>
<evidence type="ECO:0000256" key="13">
    <source>
        <dbReference type="ARBA" id="ARBA00023136"/>
    </source>
</evidence>
<comment type="subcellular location">
    <subcellularLocation>
        <location evidence="2">Cell membrane</location>
        <topology evidence="2">Multi-pass membrane protein</topology>
    </subcellularLocation>
</comment>
<keyword evidence="14" id="KW-0175">Coiled coil</keyword>
<evidence type="ECO:0000259" key="17">
    <source>
        <dbReference type="PROSITE" id="PS50885"/>
    </source>
</evidence>
<dbReference type="GO" id="GO:0005886">
    <property type="term" value="C:plasma membrane"/>
    <property type="evidence" value="ECO:0007669"/>
    <property type="project" value="UniProtKB-SubCell"/>
</dbReference>
<feature type="transmembrane region" description="Helical" evidence="15">
    <location>
        <begin position="12"/>
        <end position="31"/>
    </location>
</feature>
<evidence type="ECO:0000256" key="11">
    <source>
        <dbReference type="ARBA" id="ARBA00022989"/>
    </source>
</evidence>
<evidence type="ECO:0000256" key="12">
    <source>
        <dbReference type="ARBA" id="ARBA00023012"/>
    </source>
</evidence>
<keyword evidence="5" id="KW-0597">Phosphoprotein</keyword>
<keyword evidence="4" id="KW-1003">Cell membrane</keyword>
<dbReference type="InterPro" id="IPR005467">
    <property type="entry name" value="His_kinase_dom"/>
</dbReference>
<evidence type="ECO:0000256" key="4">
    <source>
        <dbReference type="ARBA" id="ARBA00022475"/>
    </source>
</evidence>
<dbReference type="PANTHER" id="PTHR45528">
    <property type="entry name" value="SENSOR HISTIDINE KINASE CPXA"/>
    <property type="match status" value="1"/>
</dbReference>
<dbReference type="GO" id="GO:0000155">
    <property type="term" value="F:phosphorelay sensor kinase activity"/>
    <property type="evidence" value="ECO:0007669"/>
    <property type="project" value="InterPro"/>
</dbReference>
<reference evidence="18 19" key="1">
    <citation type="submission" date="2020-07" db="EMBL/GenBank/DDBJ databases">
        <title>Vallitalea guaymasensis genome.</title>
        <authorList>
            <person name="Postec A."/>
        </authorList>
    </citation>
    <scope>NUCLEOTIDE SEQUENCE [LARGE SCALE GENOMIC DNA]</scope>
    <source>
        <strain evidence="18 19">Ra1766G1</strain>
    </source>
</reference>
<evidence type="ECO:0000256" key="7">
    <source>
        <dbReference type="ARBA" id="ARBA00022692"/>
    </source>
</evidence>
<feature type="coiled-coil region" evidence="14">
    <location>
        <begin position="241"/>
        <end position="278"/>
    </location>
</feature>
<keyword evidence="7 15" id="KW-0812">Transmembrane</keyword>
<keyword evidence="11 15" id="KW-1133">Transmembrane helix</keyword>
<dbReference type="InterPro" id="IPR003594">
    <property type="entry name" value="HATPase_dom"/>
</dbReference>
<comment type="catalytic activity">
    <reaction evidence="1">
        <text>ATP + protein L-histidine = ADP + protein N-phospho-L-histidine.</text>
        <dbReference type="EC" id="2.7.13.3"/>
    </reaction>
</comment>
<evidence type="ECO:0000256" key="1">
    <source>
        <dbReference type="ARBA" id="ARBA00000085"/>
    </source>
</evidence>
<keyword evidence="6" id="KW-0808">Transferase</keyword>
<sequence length="494" mass="56573">MNSIKKKLFFQIGSLAIILIGFMVLANTYLLQPYYINKEKKQLYTYYKKINNFSSADYTDSLSDLISIEDASNIDILIYNSKGDILYASKSYMKDKHLLEFLGSLPNKKGLKPPGPPVKINHEEPINDKVRYIWVDDLMSGGKSLVLTGQLDNDYNIDLRLPLMSIKKSISLSNRFLLFTGIPLFLIGIISAYFLSKSFTKPILQMNKATNSMKQLDFSTKCTVLSNDEIGQLASSINDMSIELEKTIKSLNTSNINLQQEIAEKTKIDERRKQLLNNVSHELKTPLSLMQGYAEGLKLNVAQKHNRTDFYCDVIVDEVKKMNQLVQNLLNINQIEFGDTTPNNTTFEIVDFIEYILKKYDHIFSEKNINLQFNPIEPISVYADILKAEQVLTNYLNNAIQYVDNHKDIRVTLLTKDNHVRIEIYNSCEKIDADELDKLWLSFYKRDKARTRQPGSHGLGLSIVKAIQEASNNDYGVRTTTNGITFWFELDIKG</sequence>
<accession>A0A8J8M7N7</accession>
<name>A0A8J8M7N7_9FIRM</name>
<dbReference type="CDD" id="cd06225">
    <property type="entry name" value="HAMP"/>
    <property type="match status" value="1"/>
</dbReference>
<dbReference type="Pfam" id="PF00672">
    <property type="entry name" value="HAMP"/>
    <property type="match status" value="1"/>
</dbReference>
<dbReference type="SMART" id="SM00388">
    <property type="entry name" value="HisKA"/>
    <property type="match status" value="1"/>
</dbReference>
<dbReference type="EC" id="2.7.13.3" evidence="3"/>
<dbReference type="PROSITE" id="PS50109">
    <property type="entry name" value="HIS_KIN"/>
    <property type="match status" value="1"/>
</dbReference>
<organism evidence="18 19">
    <name type="scientific">Vallitalea guaymasensis</name>
    <dbReference type="NCBI Taxonomy" id="1185412"/>
    <lineage>
        <taxon>Bacteria</taxon>
        <taxon>Bacillati</taxon>
        <taxon>Bacillota</taxon>
        <taxon>Clostridia</taxon>
        <taxon>Lachnospirales</taxon>
        <taxon>Vallitaleaceae</taxon>
        <taxon>Vallitalea</taxon>
    </lineage>
</organism>
<dbReference type="InterPro" id="IPR003661">
    <property type="entry name" value="HisK_dim/P_dom"/>
</dbReference>
<dbReference type="CDD" id="cd00082">
    <property type="entry name" value="HisKA"/>
    <property type="match status" value="1"/>
</dbReference>
<dbReference type="InterPro" id="IPR036890">
    <property type="entry name" value="HATPase_C_sf"/>
</dbReference>
<evidence type="ECO:0000313" key="19">
    <source>
        <dbReference type="Proteomes" id="UP000677305"/>
    </source>
</evidence>
<dbReference type="InterPro" id="IPR050398">
    <property type="entry name" value="HssS/ArlS-like"/>
</dbReference>
<evidence type="ECO:0000256" key="15">
    <source>
        <dbReference type="SAM" id="Phobius"/>
    </source>
</evidence>